<feature type="domain" description="Multidrug resistance protein MdtA-like barrel-sandwich hybrid" evidence="3">
    <location>
        <begin position="50"/>
        <end position="243"/>
    </location>
</feature>
<organism evidence="5 6">
    <name type="scientific">Variovorax soli</name>
    <dbReference type="NCBI Taxonomy" id="376815"/>
    <lineage>
        <taxon>Bacteria</taxon>
        <taxon>Pseudomonadati</taxon>
        <taxon>Pseudomonadota</taxon>
        <taxon>Betaproteobacteria</taxon>
        <taxon>Burkholderiales</taxon>
        <taxon>Comamonadaceae</taxon>
        <taxon>Variovorax</taxon>
    </lineage>
</organism>
<evidence type="ECO:0000313" key="6">
    <source>
        <dbReference type="Proteomes" id="UP001184230"/>
    </source>
</evidence>
<comment type="caution">
    <text evidence="5">The sequence shown here is derived from an EMBL/GenBank/DDBJ whole genome shotgun (WGS) entry which is preliminary data.</text>
</comment>
<dbReference type="PROSITE" id="PS51257">
    <property type="entry name" value="PROKAR_LIPOPROTEIN"/>
    <property type="match status" value="1"/>
</dbReference>
<dbReference type="EMBL" id="JAVDRF010000004">
    <property type="protein sequence ID" value="MDR6536328.1"/>
    <property type="molecule type" value="Genomic_DNA"/>
</dbReference>
<dbReference type="PANTHER" id="PTHR30386:SF24">
    <property type="entry name" value="MULTIDRUG RESISTANCE EFFLUX PUMP"/>
    <property type="match status" value="1"/>
</dbReference>
<dbReference type="RefSeq" id="WP_309901254.1">
    <property type="nucleotide sequence ID" value="NZ_JAVDRF010000004.1"/>
</dbReference>
<feature type="coiled-coil region" evidence="1">
    <location>
        <begin position="174"/>
        <end position="208"/>
    </location>
</feature>
<evidence type="ECO:0000259" key="3">
    <source>
        <dbReference type="Pfam" id="PF25917"/>
    </source>
</evidence>
<keyword evidence="2" id="KW-0732">Signal</keyword>
<dbReference type="Pfam" id="PF25963">
    <property type="entry name" value="Beta-barrel_AAEA"/>
    <property type="match status" value="1"/>
</dbReference>
<keyword evidence="6" id="KW-1185">Reference proteome</keyword>
<dbReference type="PANTHER" id="PTHR30386">
    <property type="entry name" value="MEMBRANE FUSION SUBUNIT OF EMRAB-TOLC MULTIDRUG EFFLUX PUMP"/>
    <property type="match status" value="1"/>
</dbReference>
<feature type="signal peptide" evidence="2">
    <location>
        <begin position="1"/>
        <end position="28"/>
    </location>
</feature>
<dbReference type="Proteomes" id="UP001184230">
    <property type="component" value="Unassembled WGS sequence"/>
</dbReference>
<name>A0ABU1NCY8_9BURK</name>
<evidence type="ECO:0000256" key="1">
    <source>
        <dbReference type="SAM" id="Coils"/>
    </source>
</evidence>
<dbReference type="InterPro" id="IPR058634">
    <property type="entry name" value="AaeA-lik-b-barrel"/>
</dbReference>
<keyword evidence="1" id="KW-0175">Coiled coil</keyword>
<evidence type="ECO:0000256" key="2">
    <source>
        <dbReference type="SAM" id="SignalP"/>
    </source>
</evidence>
<evidence type="ECO:0000313" key="5">
    <source>
        <dbReference type="EMBL" id="MDR6536328.1"/>
    </source>
</evidence>
<evidence type="ECO:0000259" key="4">
    <source>
        <dbReference type="Pfam" id="PF25963"/>
    </source>
</evidence>
<sequence length="344" mass="35954">MASPKKAKITGVALLLAVATGCTLYLNRAESSASTQSTDDAYVQADFTMVAPQVPGIVNNVLVKDNQPVRAGDLLAVLDDRDLVVALNAAKARVASAQASIGSLQAHLVQQEAAIRQAQAALAADDASLQLARENQVRYRNLSKDGAGTVQALQQADAQVSIQLAIREKNQAGVSAARQQVTILNADLENARAALDQARSAESAAELKHSYTRITAPIGGTVDHKSVRVGAFVNAGQPLLAIVPLADAYITANFRETQLARVRPGQAVQIEVDALPGEKLKGVVESLGPASGVSYSAVAPHEATGNFTKIVQRLPVRIRIDPGQAAAARLRVGMSVAASIRVDG</sequence>
<dbReference type="Pfam" id="PF25917">
    <property type="entry name" value="BSH_RND"/>
    <property type="match status" value="1"/>
</dbReference>
<dbReference type="InterPro" id="IPR058625">
    <property type="entry name" value="MdtA-like_BSH"/>
</dbReference>
<dbReference type="Gene3D" id="1.10.287.470">
    <property type="entry name" value="Helix hairpin bin"/>
    <property type="match status" value="1"/>
</dbReference>
<dbReference type="Gene3D" id="2.40.50.100">
    <property type="match status" value="1"/>
</dbReference>
<accession>A0ABU1NCY8</accession>
<gene>
    <name evidence="5" type="ORF">J2739_002101</name>
</gene>
<feature type="chain" id="PRO_5046314388" evidence="2">
    <location>
        <begin position="29"/>
        <end position="344"/>
    </location>
</feature>
<dbReference type="Gene3D" id="2.40.30.170">
    <property type="match status" value="1"/>
</dbReference>
<dbReference type="SUPFAM" id="SSF111369">
    <property type="entry name" value="HlyD-like secretion proteins"/>
    <property type="match status" value="2"/>
</dbReference>
<protein>
    <submittedName>
        <fullName evidence="5">Membrane fusion protein (Multidrug efflux system)</fullName>
    </submittedName>
</protein>
<reference evidence="5 6" key="1">
    <citation type="submission" date="2023-07" db="EMBL/GenBank/DDBJ databases">
        <title>Sorghum-associated microbial communities from plants grown in Nebraska, USA.</title>
        <authorList>
            <person name="Schachtman D."/>
        </authorList>
    </citation>
    <scope>NUCLEOTIDE SEQUENCE [LARGE SCALE GENOMIC DNA]</scope>
    <source>
        <strain evidence="5 6">DS1781</strain>
    </source>
</reference>
<dbReference type="InterPro" id="IPR050739">
    <property type="entry name" value="MFP"/>
</dbReference>
<proteinExistence type="predicted"/>
<feature type="domain" description="p-hydroxybenzoic acid efflux pump subunit AaeA-like beta-barrel" evidence="4">
    <location>
        <begin position="249"/>
        <end position="336"/>
    </location>
</feature>